<reference evidence="13 15" key="2">
    <citation type="journal article" date="2013" name="Nature">
        <title>Insights into bilaterian evolution from three spiralian genomes.</title>
        <authorList>
            <person name="Simakov O."/>
            <person name="Marletaz F."/>
            <person name="Cho S.J."/>
            <person name="Edsinger-Gonzales E."/>
            <person name="Havlak P."/>
            <person name="Hellsten U."/>
            <person name="Kuo D.H."/>
            <person name="Larsson T."/>
            <person name="Lv J."/>
            <person name="Arendt D."/>
            <person name="Savage R."/>
            <person name="Osoegawa K."/>
            <person name="de Jong P."/>
            <person name="Grimwood J."/>
            <person name="Chapman J.A."/>
            <person name="Shapiro H."/>
            <person name="Aerts A."/>
            <person name="Otillar R.P."/>
            <person name="Terry A.Y."/>
            <person name="Boore J.L."/>
            <person name="Grigoriev I.V."/>
            <person name="Lindberg D.R."/>
            <person name="Seaver E.C."/>
            <person name="Weisblat D.A."/>
            <person name="Putnam N.H."/>
            <person name="Rokhsar D.S."/>
        </authorList>
    </citation>
    <scope>NUCLEOTIDE SEQUENCE</scope>
    <source>
        <strain evidence="13 15">I ESC-2004</strain>
    </source>
</reference>
<feature type="domain" description="Ionotropic glutamate receptor C-terminal" evidence="11">
    <location>
        <begin position="14"/>
        <end position="272"/>
    </location>
</feature>
<dbReference type="InterPro" id="IPR015683">
    <property type="entry name" value="Ionotropic_Glu_rcpt"/>
</dbReference>
<dbReference type="GO" id="GO:0016020">
    <property type="term" value="C:membrane"/>
    <property type="evidence" value="ECO:0007669"/>
    <property type="project" value="UniProtKB-SubCell"/>
</dbReference>
<reference evidence="15" key="1">
    <citation type="submission" date="2012-12" db="EMBL/GenBank/DDBJ databases">
        <authorList>
            <person name="Hellsten U."/>
            <person name="Grimwood J."/>
            <person name="Chapman J.A."/>
            <person name="Shapiro H."/>
            <person name="Aerts A."/>
            <person name="Otillar R.P."/>
            <person name="Terry A.Y."/>
            <person name="Boore J.L."/>
            <person name="Simakov O."/>
            <person name="Marletaz F."/>
            <person name="Cho S.-J."/>
            <person name="Edsinger-Gonzales E."/>
            <person name="Havlak P."/>
            <person name="Kuo D.-H."/>
            <person name="Larsson T."/>
            <person name="Lv J."/>
            <person name="Arendt D."/>
            <person name="Savage R."/>
            <person name="Osoegawa K."/>
            <person name="de Jong P."/>
            <person name="Lindberg D.R."/>
            <person name="Seaver E.C."/>
            <person name="Weisblat D.A."/>
            <person name="Putnam N.H."/>
            <person name="Grigoriev I.V."/>
            <person name="Rokhsar D.S."/>
        </authorList>
    </citation>
    <scope>NUCLEOTIDE SEQUENCE</scope>
    <source>
        <strain evidence="15">I ESC-2004</strain>
    </source>
</reference>
<keyword evidence="9" id="KW-1071">Ligand-gated ion channel</keyword>
<dbReference type="InterPro" id="IPR001320">
    <property type="entry name" value="Iontro_rcpt_C"/>
</dbReference>
<dbReference type="SMART" id="SM00079">
    <property type="entry name" value="PBPe"/>
    <property type="match status" value="1"/>
</dbReference>
<dbReference type="EMBL" id="AMQN01014409">
    <property type="status" value="NOT_ANNOTATED_CDS"/>
    <property type="molecule type" value="Genomic_DNA"/>
</dbReference>
<dbReference type="Pfam" id="PF10613">
    <property type="entry name" value="Lig_chan-Glu_bd"/>
    <property type="match status" value="1"/>
</dbReference>
<dbReference type="EMBL" id="AMQN01014410">
    <property type="status" value="NOT_ANNOTATED_CDS"/>
    <property type="molecule type" value="Genomic_DNA"/>
</dbReference>
<dbReference type="OMA" id="TILNWPF"/>
<evidence type="ECO:0000313" key="14">
    <source>
        <dbReference type="EnsemblMetazoa" id="CapteP225310"/>
    </source>
</evidence>
<gene>
    <name evidence="13" type="ORF">CAPTEDRAFT_225310</name>
</gene>
<evidence type="ECO:0000256" key="2">
    <source>
        <dbReference type="ARBA" id="ARBA00022448"/>
    </source>
</evidence>
<evidence type="ECO:0000256" key="1">
    <source>
        <dbReference type="ARBA" id="ARBA00004141"/>
    </source>
</evidence>
<evidence type="ECO:0000256" key="9">
    <source>
        <dbReference type="ARBA" id="ARBA00023286"/>
    </source>
</evidence>
<dbReference type="AlphaFoldDB" id="R7TGY3"/>
<keyword evidence="2" id="KW-0813">Transport</keyword>
<evidence type="ECO:0000313" key="15">
    <source>
        <dbReference type="Proteomes" id="UP000014760"/>
    </source>
</evidence>
<reference evidence="14" key="3">
    <citation type="submission" date="2015-06" db="UniProtKB">
        <authorList>
            <consortium name="EnsemblMetazoa"/>
        </authorList>
    </citation>
    <scope>IDENTIFICATION</scope>
</reference>
<dbReference type="EnsemblMetazoa" id="CapteT225310">
    <property type="protein sequence ID" value="CapteP225310"/>
    <property type="gene ID" value="CapteG225310"/>
</dbReference>
<evidence type="ECO:0000259" key="11">
    <source>
        <dbReference type="SMART" id="SM00079"/>
    </source>
</evidence>
<evidence type="ECO:0000256" key="7">
    <source>
        <dbReference type="ARBA" id="ARBA00023170"/>
    </source>
</evidence>
<keyword evidence="6" id="KW-0472">Membrane</keyword>
<keyword evidence="7" id="KW-0675">Receptor</keyword>
<keyword evidence="15" id="KW-1185">Reference proteome</keyword>
<keyword evidence="10" id="KW-0407">Ion channel</keyword>
<feature type="domain" description="Ionotropic glutamate receptor L-glutamate and glycine-binding" evidence="12">
    <location>
        <begin position="24"/>
        <end position="86"/>
    </location>
</feature>
<dbReference type="SMART" id="SM00918">
    <property type="entry name" value="Lig_chan-Glu_bd"/>
    <property type="match status" value="1"/>
</dbReference>
<dbReference type="Proteomes" id="UP000014760">
    <property type="component" value="Unassembled WGS sequence"/>
</dbReference>
<dbReference type="HOGENOM" id="CLU_892108_0_0_1"/>
<keyword evidence="8" id="KW-0325">Glycoprotein</keyword>
<keyword evidence="5" id="KW-0406">Ion transport</keyword>
<comment type="subcellular location">
    <subcellularLocation>
        <location evidence="1">Membrane</location>
        <topology evidence="1">Multi-pass membrane protein</topology>
    </subcellularLocation>
</comment>
<evidence type="ECO:0000256" key="5">
    <source>
        <dbReference type="ARBA" id="ARBA00023065"/>
    </source>
</evidence>
<dbReference type="OrthoDB" id="5984008at2759"/>
<evidence type="ECO:0000259" key="12">
    <source>
        <dbReference type="SMART" id="SM00918"/>
    </source>
</evidence>
<keyword evidence="4" id="KW-1133">Transmembrane helix</keyword>
<dbReference type="STRING" id="283909.R7TGY3"/>
<dbReference type="SUPFAM" id="SSF53850">
    <property type="entry name" value="Periplasmic binding protein-like II"/>
    <property type="match status" value="1"/>
</dbReference>
<evidence type="ECO:0000256" key="4">
    <source>
        <dbReference type="ARBA" id="ARBA00022989"/>
    </source>
</evidence>
<dbReference type="GO" id="GO:0015276">
    <property type="term" value="F:ligand-gated monoatomic ion channel activity"/>
    <property type="evidence" value="ECO:0007669"/>
    <property type="project" value="InterPro"/>
</dbReference>
<proteinExistence type="predicted"/>
<evidence type="ECO:0000256" key="10">
    <source>
        <dbReference type="ARBA" id="ARBA00023303"/>
    </source>
</evidence>
<evidence type="ECO:0000256" key="3">
    <source>
        <dbReference type="ARBA" id="ARBA00022692"/>
    </source>
</evidence>
<evidence type="ECO:0000313" key="13">
    <source>
        <dbReference type="EMBL" id="ELT90360.1"/>
    </source>
</evidence>
<dbReference type="InterPro" id="IPR019594">
    <property type="entry name" value="Glu/Gly-bd"/>
</dbReference>
<name>R7TGY3_CAPTE</name>
<dbReference type="EMBL" id="KB310954">
    <property type="protein sequence ID" value="ELT90360.1"/>
    <property type="molecule type" value="Genomic_DNA"/>
</dbReference>
<sequence>MDSTTTSAVEEVKNFNVASVLVEPYLMERKNLTDEILGNDRYEGFIKDYLDALAASMKFKYTLIINQNYGKKVDGNWTGVIGDVVNKVAHFAAAPLIVTVERETVVDFTWSILDFEAVFIMQQRHPKQKPKIESFEDLVKQMRDDVEERVDIGVTRGSSLAREMESSTHKTVAEAWKMIQKNDYLMKDSTNEGFLRARKDGRYAFLTDEQTAEYVLREEPCELEMIKAGFFKRRLAFAVANRDPLYDDLNVEILALESSGEKEKMYDRWWGENKCASGASVIQNYYKESIGVEALSVVSKAYKGKPKALTGC</sequence>
<dbReference type="PANTHER" id="PTHR18966">
    <property type="entry name" value="IONOTROPIC GLUTAMATE RECEPTOR"/>
    <property type="match status" value="1"/>
</dbReference>
<evidence type="ECO:0000256" key="8">
    <source>
        <dbReference type="ARBA" id="ARBA00023180"/>
    </source>
</evidence>
<protein>
    <recommendedName>
        <fullName evidence="16">Ionotropic glutamate receptor L-glutamate and glycine-binding domain-containing protein</fullName>
    </recommendedName>
</protein>
<evidence type="ECO:0008006" key="16">
    <source>
        <dbReference type="Google" id="ProtNLM"/>
    </source>
</evidence>
<organism evidence="13">
    <name type="scientific">Capitella teleta</name>
    <name type="common">Polychaete worm</name>
    <dbReference type="NCBI Taxonomy" id="283909"/>
    <lineage>
        <taxon>Eukaryota</taxon>
        <taxon>Metazoa</taxon>
        <taxon>Spiralia</taxon>
        <taxon>Lophotrochozoa</taxon>
        <taxon>Annelida</taxon>
        <taxon>Polychaeta</taxon>
        <taxon>Sedentaria</taxon>
        <taxon>Scolecida</taxon>
        <taxon>Capitellidae</taxon>
        <taxon>Capitella</taxon>
    </lineage>
</organism>
<evidence type="ECO:0000256" key="6">
    <source>
        <dbReference type="ARBA" id="ARBA00023136"/>
    </source>
</evidence>
<accession>R7TGY3</accession>
<keyword evidence="3" id="KW-0812">Transmembrane</keyword>
<dbReference type="Gene3D" id="3.40.190.10">
    <property type="entry name" value="Periplasmic binding protein-like II"/>
    <property type="match status" value="2"/>
</dbReference>